<evidence type="ECO:0000313" key="10">
    <source>
        <dbReference type="EMBL" id="MBS8265692.1"/>
    </source>
</evidence>
<evidence type="ECO:0000256" key="1">
    <source>
        <dbReference type="ARBA" id="ARBA00001947"/>
    </source>
</evidence>
<keyword evidence="3" id="KW-0645">Protease</keyword>
<evidence type="ECO:0000259" key="9">
    <source>
        <dbReference type="PROSITE" id="PS52035"/>
    </source>
</evidence>
<evidence type="ECO:0000313" key="11">
    <source>
        <dbReference type="Proteomes" id="UP000761411"/>
    </source>
</evidence>
<dbReference type="EMBL" id="QTKX01000002">
    <property type="protein sequence ID" value="MBS8265692.1"/>
    <property type="molecule type" value="Genomic_DNA"/>
</dbReference>
<evidence type="ECO:0000256" key="8">
    <source>
        <dbReference type="SAM" id="SignalP"/>
    </source>
</evidence>
<comment type="caution">
    <text evidence="10">The sequence shown here is derived from an EMBL/GenBank/DDBJ whole genome shotgun (WGS) entry which is preliminary data.</text>
</comment>
<evidence type="ECO:0000256" key="4">
    <source>
        <dbReference type="ARBA" id="ARBA00022801"/>
    </source>
</evidence>
<keyword evidence="8" id="KW-0732">Signal</keyword>
<evidence type="ECO:0000256" key="7">
    <source>
        <dbReference type="PROSITE-ProRule" id="PRU01379"/>
    </source>
</evidence>
<evidence type="ECO:0000256" key="6">
    <source>
        <dbReference type="ARBA" id="ARBA00023049"/>
    </source>
</evidence>
<evidence type="ECO:0000256" key="3">
    <source>
        <dbReference type="ARBA" id="ARBA00022670"/>
    </source>
</evidence>
<accession>A0A944CMT9</accession>
<dbReference type="GO" id="GO:0005615">
    <property type="term" value="C:extracellular space"/>
    <property type="evidence" value="ECO:0007669"/>
    <property type="project" value="TreeGrafter"/>
</dbReference>
<keyword evidence="11" id="KW-1185">Reference proteome</keyword>
<organism evidence="10 11">
    <name type="scientific">Mesobacillus boroniphilus</name>
    <dbReference type="NCBI Taxonomy" id="308892"/>
    <lineage>
        <taxon>Bacteria</taxon>
        <taxon>Bacillati</taxon>
        <taxon>Bacillota</taxon>
        <taxon>Bacilli</taxon>
        <taxon>Bacillales</taxon>
        <taxon>Bacillaceae</taxon>
        <taxon>Mesobacillus</taxon>
    </lineage>
</organism>
<dbReference type="SUPFAM" id="SSF53187">
    <property type="entry name" value="Zn-dependent exopeptidases"/>
    <property type="match status" value="1"/>
</dbReference>
<keyword evidence="4" id="KW-0378">Hydrolase</keyword>
<comment type="similarity">
    <text evidence="2 7">Belongs to the peptidase M14 family.</text>
</comment>
<name>A0A944CMT9_9BACI</name>
<comment type="caution">
    <text evidence="7">Lacks conserved residue(s) required for the propagation of feature annotation.</text>
</comment>
<dbReference type="Gene3D" id="3.40.630.10">
    <property type="entry name" value="Zn peptidases"/>
    <property type="match status" value="1"/>
</dbReference>
<proteinExistence type="inferred from homology"/>
<dbReference type="GO" id="GO:0006508">
    <property type="term" value="P:proteolysis"/>
    <property type="evidence" value="ECO:0007669"/>
    <property type="project" value="UniProtKB-KW"/>
</dbReference>
<dbReference type="SMART" id="SM00631">
    <property type="entry name" value="Zn_pept"/>
    <property type="match status" value="1"/>
</dbReference>
<dbReference type="Pfam" id="PF00246">
    <property type="entry name" value="Peptidase_M14"/>
    <property type="match status" value="1"/>
</dbReference>
<keyword evidence="6" id="KW-0482">Metalloprotease</keyword>
<reference evidence="10 11" key="1">
    <citation type="journal article" date="2021" name="Microorganisms">
        <title>Bacterial Dimethylsulfoniopropionate Biosynthesis in the East China Sea.</title>
        <authorList>
            <person name="Liu J."/>
            <person name="Zhang Y."/>
            <person name="Liu J."/>
            <person name="Zhong H."/>
            <person name="Williams B.T."/>
            <person name="Zheng Y."/>
            <person name="Curson A.R.J."/>
            <person name="Sun C."/>
            <person name="Sun H."/>
            <person name="Song D."/>
            <person name="Wagner Mackenzie B."/>
            <person name="Bermejo Martinez A."/>
            <person name="Todd J.D."/>
            <person name="Zhang X.H."/>
        </authorList>
    </citation>
    <scope>NUCLEOTIDE SEQUENCE [LARGE SCALE GENOMIC DNA]</scope>
    <source>
        <strain evidence="10 11">ESS08</strain>
    </source>
</reference>
<evidence type="ECO:0000256" key="5">
    <source>
        <dbReference type="ARBA" id="ARBA00022833"/>
    </source>
</evidence>
<dbReference type="GO" id="GO:0004181">
    <property type="term" value="F:metallocarboxypeptidase activity"/>
    <property type="evidence" value="ECO:0007669"/>
    <property type="project" value="InterPro"/>
</dbReference>
<keyword evidence="5" id="KW-0862">Zinc</keyword>
<dbReference type="Proteomes" id="UP000761411">
    <property type="component" value="Unassembled WGS sequence"/>
</dbReference>
<dbReference type="InterPro" id="IPR000834">
    <property type="entry name" value="Peptidase_M14"/>
</dbReference>
<comment type="cofactor">
    <cofactor evidence="1">
        <name>Zn(2+)</name>
        <dbReference type="ChEBI" id="CHEBI:29105"/>
    </cofactor>
</comment>
<dbReference type="PANTHER" id="PTHR11705">
    <property type="entry name" value="PROTEASE FAMILY M14 CARBOXYPEPTIDASE A,B"/>
    <property type="match status" value="1"/>
</dbReference>
<feature type="domain" description="Peptidase M14" evidence="9">
    <location>
        <begin position="45"/>
        <end position="404"/>
    </location>
</feature>
<dbReference type="PROSITE" id="PS52035">
    <property type="entry name" value="PEPTIDASE_M14"/>
    <property type="match status" value="1"/>
</dbReference>
<dbReference type="AlphaFoldDB" id="A0A944CMT9"/>
<gene>
    <name evidence="10" type="ORF">DYI25_14795</name>
</gene>
<sequence>MKKSKKVLAGLSVLALCASLTTPTFATNSPNGNLYNENQVYSVKGFTNYAEMVKRLQQIEANSQGRVALEVVGQSNQGRDIYQARVGTGDKVVLIESEIHGNESTGTEALLSILQYLGSSNSPEAQKIREEITLVTLPKMNPDASELDRRGNDMSWEEVVEDFPQLADAAGPAWNYYNNRIIQDRDYNGRPGFDVNRDFNPDLNYVPKAEDFPGTSSKAGWYITPESQTVRDVYKSLQTEFGKVDVFIDLHHQGQYYVEGTDDLVTMSLSADFVPDPNTPAGAKYAQYADNYNFDFSKQLNLAAYNALQSLGENSPFNNITLYSQNLDLPGTALGSFALNGSGTVLFEVRGQSHSLGQKKKGQLVKAVETGLYGIINGVVDGSVEDLNAEDYDEIPKTAYRPGI</sequence>
<feature type="chain" id="PRO_5037347650" evidence="8">
    <location>
        <begin position="27"/>
        <end position="404"/>
    </location>
</feature>
<dbReference type="PANTHER" id="PTHR11705:SF143">
    <property type="entry name" value="SLL0236 PROTEIN"/>
    <property type="match status" value="1"/>
</dbReference>
<dbReference type="RefSeq" id="WP_213370233.1">
    <property type="nucleotide sequence ID" value="NZ_QTKX01000002.1"/>
</dbReference>
<evidence type="ECO:0000256" key="2">
    <source>
        <dbReference type="ARBA" id="ARBA00005988"/>
    </source>
</evidence>
<feature type="signal peptide" evidence="8">
    <location>
        <begin position="1"/>
        <end position="26"/>
    </location>
</feature>
<dbReference type="GO" id="GO:0008270">
    <property type="term" value="F:zinc ion binding"/>
    <property type="evidence" value="ECO:0007669"/>
    <property type="project" value="InterPro"/>
</dbReference>
<protein>
    <submittedName>
        <fullName evidence="10">Peptidase M14</fullName>
    </submittedName>
</protein>